<accession>A0ACB8A0K9</accession>
<organism evidence="1 2">
    <name type="scientific">Hygrophoropsis aurantiaca</name>
    <dbReference type="NCBI Taxonomy" id="72124"/>
    <lineage>
        <taxon>Eukaryota</taxon>
        <taxon>Fungi</taxon>
        <taxon>Dikarya</taxon>
        <taxon>Basidiomycota</taxon>
        <taxon>Agaricomycotina</taxon>
        <taxon>Agaricomycetes</taxon>
        <taxon>Agaricomycetidae</taxon>
        <taxon>Boletales</taxon>
        <taxon>Coniophorineae</taxon>
        <taxon>Hygrophoropsidaceae</taxon>
        <taxon>Hygrophoropsis</taxon>
    </lineage>
</organism>
<evidence type="ECO:0000313" key="2">
    <source>
        <dbReference type="Proteomes" id="UP000790377"/>
    </source>
</evidence>
<keyword evidence="2" id="KW-1185">Reference proteome</keyword>
<dbReference type="Proteomes" id="UP000790377">
    <property type="component" value="Unassembled WGS sequence"/>
</dbReference>
<gene>
    <name evidence="1" type="ORF">BJ138DRAFT_1221829</name>
</gene>
<protein>
    <submittedName>
        <fullName evidence="1">Uncharacterized protein</fullName>
    </submittedName>
</protein>
<comment type="caution">
    <text evidence="1">The sequence shown here is derived from an EMBL/GenBank/DDBJ whole genome shotgun (WGS) entry which is preliminary data.</text>
</comment>
<reference evidence="1" key="1">
    <citation type="journal article" date="2021" name="New Phytol.">
        <title>Evolutionary innovations through gain and loss of genes in the ectomycorrhizal Boletales.</title>
        <authorList>
            <person name="Wu G."/>
            <person name="Miyauchi S."/>
            <person name="Morin E."/>
            <person name="Kuo A."/>
            <person name="Drula E."/>
            <person name="Varga T."/>
            <person name="Kohler A."/>
            <person name="Feng B."/>
            <person name="Cao Y."/>
            <person name="Lipzen A."/>
            <person name="Daum C."/>
            <person name="Hundley H."/>
            <person name="Pangilinan J."/>
            <person name="Johnson J."/>
            <person name="Barry K."/>
            <person name="LaButti K."/>
            <person name="Ng V."/>
            <person name="Ahrendt S."/>
            <person name="Min B."/>
            <person name="Choi I.G."/>
            <person name="Park H."/>
            <person name="Plett J.M."/>
            <person name="Magnuson J."/>
            <person name="Spatafora J.W."/>
            <person name="Nagy L.G."/>
            <person name="Henrissat B."/>
            <person name="Grigoriev I.V."/>
            <person name="Yang Z.L."/>
            <person name="Xu J."/>
            <person name="Martin F.M."/>
        </authorList>
    </citation>
    <scope>NUCLEOTIDE SEQUENCE</scope>
    <source>
        <strain evidence="1">ATCC 28755</strain>
    </source>
</reference>
<dbReference type="EMBL" id="MU268019">
    <property type="protein sequence ID" value="KAH7906437.1"/>
    <property type="molecule type" value="Genomic_DNA"/>
</dbReference>
<proteinExistence type="predicted"/>
<evidence type="ECO:0000313" key="1">
    <source>
        <dbReference type="EMBL" id="KAH7906437.1"/>
    </source>
</evidence>
<sequence>MVLASQDEFPIGKVTSSTSTSCWYIASTSCRTQVHLVQIGIRIRAQSSAYIQSHFPHSDEFSEILEKASVQRHHFKWSHRKHRKIPVSQRSSPAQFKRQPANTQSINTSNTAKGSKKKKWQGREQKRGDVFMLDAQESAIINPVMGDTGAGKSTFINTVVGAPVAIVGTSLLSCTANVQYFILPYLGFRTDNTSGRKFKTVPVPA</sequence>
<name>A0ACB8A0K9_9AGAM</name>